<accession>A0AAD7SRF4</accession>
<organism evidence="1 2">
    <name type="scientific">Aldrovandia affinis</name>
    <dbReference type="NCBI Taxonomy" id="143900"/>
    <lineage>
        <taxon>Eukaryota</taxon>
        <taxon>Metazoa</taxon>
        <taxon>Chordata</taxon>
        <taxon>Craniata</taxon>
        <taxon>Vertebrata</taxon>
        <taxon>Euteleostomi</taxon>
        <taxon>Actinopterygii</taxon>
        <taxon>Neopterygii</taxon>
        <taxon>Teleostei</taxon>
        <taxon>Notacanthiformes</taxon>
        <taxon>Halosauridae</taxon>
        <taxon>Aldrovandia</taxon>
    </lineage>
</organism>
<proteinExistence type="predicted"/>
<keyword evidence="2" id="KW-1185">Reference proteome</keyword>
<dbReference type="EMBL" id="JAINUG010000039">
    <property type="protein sequence ID" value="KAJ8407405.1"/>
    <property type="molecule type" value="Genomic_DNA"/>
</dbReference>
<gene>
    <name evidence="1" type="ORF">AAFF_G00279790</name>
</gene>
<dbReference type="Proteomes" id="UP001221898">
    <property type="component" value="Unassembled WGS sequence"/>
</dbReference>
<comment type="caution">
    <text evidence="1">The sequence shown here is derived from an EMBL/GenBank/DDBJ whole genome shotgun (WGS) entry which is preliminary data.</text>
</comment>
<evidence type="ECO:0000313" key="2">
    <source>
        <dbReference type="Proteomes" id="UP001221898"/>
    </source>
</evidence>
<dbReference type="AlphaFoldDB" id="A0AAD7SRF4"/>
<name>A0AAD7SRF4_9TELE</name>
<sequence>MIVWPPPRHKPHPVSDLNAGAGAGGVQGVADTAVPILHTERLLSPVREPEKLRQWPELESFQSPAQEWCDTAIAMEGDIVPARVVSVSKEQLEEAIKTGDLEMSLHQPMPPSSASHNTIFGSATSMKSCHTLHIDVFRMSLLLRDKKM</sequence>
<reference evidence="1" key="1">
    <citation type="journal article" date="2023" name="Science">
        <title>Genome structures resolve the early diversification of teleost fishes.</title>
        <authorList>
            <person name="Parey E."/>
            <person name="Louis A."/>
            <person name="Montfort J."/>
            <person name="Bouchez O."/>
            <person name="Roques C."/>
            <person name="Iampietro C."/>
            <person name="Lluch J."/>
            <person name="Castinel A."/>
            <person name="Donnadieu C."/>
            <person name="Desvignes T."/>
            <person name="Floi Bucao C."/>
            <person name="Jouanno E."/>
            <person name="Wen M."/>
            <person name="Mejri S."/>
            <person name="Dirks R."/>
            <person name="Jansen H."/>
            <person name="Henkel C."/>
            <person name="Chen W.J."/>
            <person name="Zahm M."/>
            <person name="Cabau C."/>
            <person name="Klopp C."/>
            <person name="Thompson A.W."/>
            <person name="Robinson-Rechavi M."/>
            <person name="Braasch I."/>
            <person name="Lecointre G."/>
            <person name="Bobe J."/>
            <person name="Postlethwait J.H."/>
            <person name="Berthelot C."/>
            <person name="Roest Crollius H."/>
            <person name="Guiguen Y."/>
        </authorList>
    </citation>
    <scope>NUCLEOTIDE SEQUENCE</scope>
    <source>
        <strain evidence="1">NC1722</strain>
    </source>
</reference>
<evidence type="ECO:0000313" key="1">
    <source>
        <dbReference type="EMBL" id="KAJ8407405.1"/>
    </source>
</evidence>
<protein>
    <submittedName>
        <fullName evidence="1">Uncharacterized protein</fullName>
    </submittedName>
</protein>